<gene>
    <name evidence="2" type="ORF">SMD27_01770</name>
</gene>
<protein>
    <submittedName>
        <fullName evidence="2">Cupin domain-containing protein</fullName>
    </submittedName>
</protein>
<dbReference type="EMBL" id="JAXCLW010000001">
    <property type="protein sequence ID" value="MDY0881561.1"/>
    <property type="molecule type" value="Genomic_DNA"/>
</dbReference>
<evidence type="ECO:0000313" key="3">
    <source>
        <dbReference type="Proteomes" id="UP001279642"/>
    </source>
</evidence>
<evidence type="ECO:0000313" key="2">
    <source>
        <dbReference type="EMBL" id="MDY0881561.1"/>
    </source>
</evidence>
<proteinExistence type="predicted"/>
<organism evidence="2 3">
    <name type="scientific">Dongia soli</name>
    <dbReference type="NCBI Taxonomy" id="600628"/>
    <lineage>
        <taxon>Bacteria</taxon>
        <taxon>Pseudomonadati</taxon>
        <taxon>Pseudomonadota</taxon>
        <taxon>Alphaproteobacteria</taxon>
        <taxon>Rhodospirillales</taxon>
        <taxon>Dongiaceae</taxon>
        <taxon>Dongia</taxon>
    </lineage>
</organism>
<keyword evidence="3" id="KW-1185">Reference proteome</keyword>
<dbReference type="InterPro" id="IPR025979">
    <property type="entry name" value="ChrR-like_cupin_dom"/>
</dbReference>
<accession>A0ABU5E5V2</accession>
<dbReference type="Pfam" id="PF12973">
    <property type="entry name" value="Cupin_7"/>
    <property type="match status" value="1"/>
</dbReference>
<dbReference type="InterPro" id="IPR011051">
    <property type="entry name" value="RmlC_Cupin_sf"/>
</dbReference>
<dbReference type="Proteomes" id="UP001279642">
    <property type="component" value="Unassembled WGS sequence"/>
</dbReference>
<name>A0ABU5E5V2_9PROT</name>
<dbReference type="Gene3D" id="2.60.120.10">
    <property type="entry name" value="Jelly Rolls"/>
    <property type="match status" value="1"/>
</dbReference>
<dbReference type="InterPro" id="IPR014710">
    <property type="entry name" value="RmlC-like_jellyroll"/>
</dbReference>
<dbReference type="RefSeq" id="WP_320506620.1">
    <property type="nucleotide sequence ID" value="NZ_JAXCLW010000001.1"/>
</dbReference>
<evidence type="ECO:0000259" key="1">
    <source>
        <dbReference type="Pfam" id="PF12973"/>
    </source>
</evidence>
<sequence>MQPIVIKTNEADFIPYDLEGPDQLRLIQWLPVTYDRKTATGSYYFKMLPGAVTTPHTHPGYEEFFVIDGEAIESDGRILKAGDFVSFAPGSYHNTRTETGCLMLVVEWKS</sequence>
<reference evidence="2 3" key="1">
    <citation type="journal article" date="2016" name="Antonie Van Leeuwenhoek">
        <title>Dongia soli sp. nov., isolated from soil from Dokdo, Korea.</title>
        <authorList>
            <person name="Kim D.U."/>
            <person name="Lee H."/>
            <person name="Kim H."/>
            <person name="Kim S.G."/>
            <person name="Ka J.O."/>
        </authorList>
    </citation>
    <scope>NUCLEOTIDE SEQUENCE [LARGE SCALE GENOMIC DNA]</scope>
    <source>
        <strain evidence="2 3">D78</strain>
    </source>
</reference>
<comment type="caution">
    <text evidence="2">The sequence shown here is derived from an EMBL/GenBank/DDBJ whole genome shotgun (WGS) entry which is preliminary data.</text>
</comment>
<feature type="domain" description="ChrR-like cupin" evidence="1">
    <location>
        <begin position="2"/>
        <end position="108"/>
    </location>
</feature>
<dbReference type="SUPFAM" id="SSF51182">
    <property type="entry name" value="RmlC-like cupins"/>
    <property type="match status" value="1"/>
</dbReference>